<evidence type="ECO:0000313" key="1">
    <source>
        <dbReference type="EMBL" id="TVO70898.1"/>
    </source>
</evidence>
<evidence type="ECO:0000313" key="2">
    <source>
        <dbReference type="Proteomes" id="UP000316649"/>
    </source>
</evidence>
<dbReference type="RefSeq" id="WP_144360035.1">
    <property type="nucleotide sequence ID" value="NZ_VMNH01000023.1"/>
</dbReference>
<dbReference type="AlphaFoldDB" id="A0A557S0M2"/>
<accession>A0A557S0M2</accession>
<protein>
    <submittedName>
        <fullName evidence="1">Uncharacterized protein</fullName>
    </submittedName>
</protein>
<gene>
    <name evidence="1" type="ORF">FHP88_15705</name>
</gene>
<proteinExistence type="predicted"/>
<comment type="caution">
    <text evidence="1">The sequence shown here is derived from an EMBL/GenBank/DDBJ whole genome shotgun (WGS) entry which is preliminary data.</text>
</comment>
<name>A0A557S0M2_9GAMM</name>
<dbReference type="EMBL" id="VMNH01000023">
    <property type="protein sequence ID" value="TVO70898.1"/>
    <property type="molecule type" value="Genomic_DNA"/>
</dbReference>
<sequence>MYIYIDLVMDNGELVRIECPQKHEDALHDSLEHCLKRRDWWSPNQFDKCTAEYMGLRMDRINMGRVVGEL</sequence>
<dbReference type="Proteomes" id="UP000316649">
    <property type="component" value="Unassembled WGS sequence"/>
</dbReference>
<keyword evidence="2" id="KW-1185">Reference proteome</keyword>
<reference evidence="1 2" key="1">
    <citation type="submission" date="2019-07" db="EMBL/GenBank/DDBJ databases">
        <title>The pathways for chlorine oxyanion respiration interact through the shared metabolite chlorate.</title>
        <authorList>
            <person name="Barnum T.P."/>
            <person name="Cheng Y."/>
            <person name="Hill K.A."/>
            <person name="Lucas L.N."/>
            <person name="Carlson H.K."/>
            <person name="Coates J.D."/>
        </authorList>
    </citation>
    <scope>NUCLEOTIDE SEQUENCE [LARGE SCALE GENOMIC DNA]</scope>
    <source>
        <strain evidence="1 2">BK-1</strain>
    </source>
</reference>
<organism evidence="1 2">
    <name type="scientific">Sedimenticola selenatireducens</name>
    <dbReference type="NCBI Taxonomy" id="191960"/>
    <lineage>
        <taxon>Bacteria</taxon>
        <taxon>Pseudomonadati</taxon>
        <taxon>Pseudomonadota</taxon>
        <taxon>Gammaproteobacteria</taxon>
        <taxon>Chromatiales</taxon>
        <taxon>Sedimenticolaceae</taxon>
        <taxon>Sedimenticola</taxon>
    </lineage>
</organism>